<evidence type="ECO:0000259" key="13">
    <source>
        <dbReference type="Pfam" id="PF08532"/>
    </source>
</evidence>
<evidence type="ECO:0000256" key="2">
    <source>
        <dbReference type="ARBA" id="ARBA00005940"/>
    </source>
</evidence>
<evidence type="ECO:0000259" key="12">
    <source>
        <dbReference type="Pfam" id="PF02449"/>
    </source>
</evidence>
<organism evidence="14 15">
    <name type="scientific">Coraliomargarita sinensis</name>
    <dbReference type="NCBI Taxonomy" id="2174842"/>
    <lineage>
        <taxon>Bacteria</taxon>
        <taxon>Pseudomonadati</taxon>
        <taxon>Verrucomicrobiota</taxon>
        <taxon>Opitutia</taxon>
        <taxon>Puniceicoccales</taxon>
        <taxon>Coraliomargaritaceae</taxon>
        <taxon>Coraliomargarita</taxon>
    </lineage>
</organism>
<evidence type="ECO:0000256" key="7">
    <source>
        <dbReference type="ARBA" id="ARBA00023295"/>
    </source>
</evidence>
<dbReference type="InterPro" id="IPR003476">
    <property type="entry name" value="Glyco_hydro_42"/>
</dbReference>
<feature type="chain" id="PRO_5016407517" description="Beta-galactosidase" evidence="11">
    <location>
        <begin position="23"/>
        <end position="696"/>
    </location>
</feature>
<evidence type="ECO:0000256" key="6">
    <source>
        <dbReference type="ARBA" id="ARBA00022833"/>
    </source>
</evidence>
<evidence type="ECO:0000256" key="9">
    <source>
        <dbReference type="PIRSR" id="PIRSR001084-1"/>
    </source>
</evidence>
<feature type="binding site" evidence="10">
    <location>
        <position position="136"/>
    </location>
    <ligand>
        <name>substrate</name>
    </ligand>
</feature>
<evidence type="ECO:0000313" key="14">
    <source>
        <dbReference type="EMBL" id="PXA04287.1"/>
    </source>
</evidence>
<dbReference type="InterPro" id="IPR013529">
    <property type="entry name" value="Glyco_hydro_42_N"/>
</dbReference>
<dbReference type="SUPFAM" id="SSF51011">
    <property type="entry name" value="Glycosyl hydrolase domain"/>
    <property type="match status" value="1"/>
</dbReference>
<keyword evidence="15" id="KW-1185">Reference proteome</keyword>
<comment type="caution">
    <text evidence="14">The sequence shown here is derived from an EMBL/GenBank/DDBJ whole genome shotgun (WGS) entry which is preliminary data.</text>
</comment>
<feature type="binding site" evidence="10">
    <location>
        <position position="174"/>
    </location>
    <ligand>
        <name>substrate</name>
    </ligand>
</feature>
<comment type="catalytic activity">
    <reaction evidence="1 8">
        <text>Hydrolysis of terminal non-reducing beta-D-galactose residues in beta-D-galactosides.</text>
        <dbReference type="EC" id="3.2.1.23"/>
    </reaction>
</comment>
<dbReference type="CDD" id="cd03143">
    <property type="entry name" value="A4_beta-galactosidase_middle_domain"/>
    <property type="match status" value="1"/>
</dbReference>
<name>A0A317ZJ71_9BACT</name>
<dbReference type="Gene3D" id="2.60.40.1180">
    <property type="entry name" value="Golgi alpha-mannosidase II"/>
    <property type="match status" value="1"/>
</dbReference>
<dbReference type="EC" id="3.2.1.23" evidence="3 8"/>
<evidence type="ECO:0000256" key="1">
    <source>
        <dbReference type="ARBA" id="ARBA00001412"/>
    </source>
</evidence>
<evidence type="ECO:0000256" key="3">
    <source>
        <dbReference type="ARBA" id="ARBA00012756"/>
    </source>
</evidence>
<dbReference type="Pfam" id="PF02449">
    <property type="entry name" value="Glyco_hydro_42"/>
    <property type="match status" value="1"/>
</dbReference>
<accession>A0A317ZJ71</accession>
<dbReference type="GO" id="GO:0004565">
    <property type="term" value="F:beta-galactosidase activity"/>
    <property type="evidence" value="ECO:0007669"/>
    <property type="project" value="UniProtKB-EC"/>
</dbReference>
<dbReference type="GO" id="GO:0009341">
    <property type="term" value="C:beta-galactosidase complex"/>
    <property type="evidence" value="ECO:0007669"/>
    <property type="project" value="InterPro"/>
</dbReference>
<dbReference type="EMBL" id="QHJQ01000004">
    <property type="protein sequence ID" value="PXA04287.1"/>
    <property type="molecule type" value="Genomic_DNA"/>
</dbReference>
<dbReference type="InterPro" id="IPR029062">
    <property type="entry name" value="Class_I_gatase-like"/>
</dbReference>
<dbReference type="InterPro" id="IPR017853">
    <property type="entry name" value="GH"/>
</dbReference>
<evidence type="ECO:0000256" key="10">
    <source>
        <dbReference type="PIRSR" id="PIRSR001084-2"/>
    </source>
</evidence>
<dbReference type="GO" id="GO:0005975">
    <property type="term" value="P:carbohydrate metabolic process"/>
    <property type="evidence" value="ECO:0007669"/>
    <property type="project" value="InterPro"/>
</dbReference>
<evidence type="ECO:0000256" key="11">
    <source>
        <dbReference type="SAM" id="SignalP"/>
    </source>
</evidence>
<dbReference type="Proteomes" id="UP000247099">
    <property type="component" value="Unassembled WGS sequence"/>
</dbReference>
<feature type="active site" description="Nucleophile" evidence="9">
    <location>
        <position position="338"/>
    </location>
</feature>
<dbReference type="InParanoid" id="A0A317ZJ71"/>
<dbReference type="PIRSF" id="PIRSF001084">
    <property type="entry name" value="B-galactosidase"/>
    <property type="match status" value="1"/>
</dbReference>
<dbReference type="PANTHER" id="PTHR36447">
    <property type="entry name" value="BETA-GALACTOSIDASE GANA"/>
    <property type="match status" value="1"/>
</dbReference>
<feature type="domain" description="Glycoside hydrolase family 42 N-terminal" evidence="12">
    <location>
        <begin position="39"/>
        <end position="415"/>
    </location>
</feature>
<dbReference type="GO" id="GO:0046872">
    <property type="term" value="F:metal ion binding"/>
    <property type="evidence" value="ECO:0007669"/>
    <property type="project" value="UniProtKB-KW"/>
</dbReference>
<dbReference type="SUPFAM" id="SSF51445">
    <property type="entry name" value="(Trans)glycosidases"/>
    <property type="match status" value="1"/>
</dbReference>
<evidence type="ECO:0000256" key="4">
    <source>
        <dbReference type="ARBA" id="ARBA00022723"/>
    </source>
</evidence>
<proteinExistence type="inferred from homology"/>
<protein>
    <recommendedName>
        <fullName evidence="3 8">Beta-galactosidase</fullName>
        <shortName evidence="8">Beta-gal</shortName>
        <ecNumber evidence="3 8">3.2.1.23</ecNumber>
    </recommendedName>
</protein>
<dbReference type="Pfam" id="PF08532">
    <property type="entry name" value="Glyco_hydro_42M"/>
    <property type="match status" value="1"/>
</dbReference>
<sequence length="696" mass="80003">MVLKHWIFSLLFCVLLSSYAGASEEKFFPEQGSHFGVFYYPEHWPEEQWERDIKRVAELGFDFIHYNEFAWARLEPEEGKFDFNWLDKVIALADENGLKVILCTPSPCPPAWLATKHPEILAMDAEGDRLQHSGSRLTGSLANPIYQKYVDRIVTLLAERYAKDDRVWGWQIGNEPHIQVGSDYSPSAIKAFREWLKDKYGTIEALNEAWGAAFWSYTLNDFSQVNVPTSNPHVYLDFETYTSEEIARDLSDQAEIIRAHGDGSQWITTNYAYFKGLKNVDPFLTRDTLDFASHTMYISHNISLDSGDSLAHRLGAGMEFSMGTEIAASVSGYTGIMELQPGQINWGRFNAIPLPGAVRMWVWHAFGMGERFVCTYRFRQPLYGLEQFHSGIMQTDGVSVNFNGKDFVQAVNEINDFEDQLDPEATHPFVENTRTGYLWSQRNVMDIERYPHNRAWDTWQHLYTWYQGLKRMAVDVVFLQPDDTFDPEETPFLVVPSYQMMSRELIDKLERYAKQGGHLIMSTRSGLKDDRGHLWEAKKQEPVWPLVGGEIPFYDHLPANRPGTVAFEGEAYPWHLWGTVVEPYAETEVWGSFADQFYEGSAAITHQDYGKGSSTYVGTWSEDSEMEYDVLRKLYSRYAGDLPFDLPPYVFADFRDGFWVGVNYTDQTYTLPTARQTKFVIGEKELPPGGVSVWKE</sequence>
<dbReference type="AlphaFoldDB" id="A0A317ZJ71"/>
<comment type="similarity">
    <text evidence="2 8">Belongs to the glycosyl hydrolase 42 family.</text>
</comment>
<gene>
    <name evidence="14" type="ORF">DDZ13_07060</name>
</gene>
<keyword evidence="5 8" id="KW-0378">Hydrolase</keyword>
<reference evidence="14 15" key="1">
    <citation type="submission" date="2018-05" db="EMBL/GenBank/DDBJ databases">
        <title>Coraliomargarita sinensis sp. nov., isolated from a marine solar saltern.</title>
        <authorList>
            <person name="Zhou L.Y."/>
        </authorList>
    </citation>
    <scope>NUCLEOTIDE SEQUENCE [LARGE SCALE GENOMIC DNA]</scope>
    <source>
        <strain evidence="14 15">WN38</strain>
    </source>
</reference>
<keyword evidence="4" id="KW-0479">Metal-binding</keyword>
<keyword evidence="7 8" id="KW-0326">Glycosidase</keyword>
<dbReference type="RefSeq" id="WP_110130740.1">
    <property type="nucleotide sequence ID" value="NZ_QHJQ01000004.1"/>
</dbReference>
<evidence type="ECO:0000256" key="8">
    <source>
        <dbReference type="PIRNR" id="PIRNR001084"/>
    </source>
</evidence>
<dbReference type="PANTHER" id="PTHR36447:SF2">
    <property type="entry name" value="BETA-GALACTOSIDASE YESZ"/>
    <property type="match status" value="1"/>
</dbReference>
<evidence type="ECO:0000313" key="15">
    <source>
        <dbReference type="Proteomes" id="UP000247099"/>
    </source>
</evidence>
<dbReference type="InterPro" id="IPR013738">
    <property type="entry name" value="Beta_galactosidase_Trimer"/>
</dbReference>
<keyword evidence="11" id="KW-0732">Signal</keyword>
<dbReference type="Gene3D" id="3.40.50.880">
    <property type="match status" value="1"/>
</dbReference>
<feature type="binding site" evidence="10">
    <location>
        <position position="346"/>
    </location>
    <ligand>
        <name>substrate</name>
    </ligand>
</feature>
<feature type="domain" description="Beta-galactosidase trimerisation" evidence="13">
    <location>
        <begin position="438"/>
        <end position="640"/>
    </location>
</feature>
<keyword evidence="6" id="KW-0862">Zinc</keyword>
<feature type="signal peptide" evidence="11">
    <location>
        <begin position="1"/>
        <end position="22"/>
    </location>
</feature>
<feature type="active site" description="Proton donor" evidence="9">
    <location>
        <position position="175"/>
    </location>
</feature>
<dbReference type="Gene3D" id="3.20.20.80">
    <property type="entry name" value="Glycosidases"/>
    <property type="match status" value="1"/>
</dbReference>
<dbReference type="SUPFAM" id="SSF52317">
    <property type="entry name" value="Class I glutamine amidotransferase-like"/>
    <property type="match status" value="1"/>
</dbReference>
<dbReference type="InterPro" id="IPR013780">
    <property type="entry name" value="Glyco_hydro_b"/>
</dbReference>
<evidence type="ECO:0000256" key="5">
    <source>
        <dbReference type="ARBA" id="ARBA00022801"/>
    </source>
</evidence>